<sequence>MILSVVSYLFLILMIFVSVGFIVTLERKILGYIQLRKGPNKVGYMGLLQPLGDGLKLFFSEHMILTLYNFYIYFFSPVFMIMISFFIWCLFPYMFNMFLFNYGMLFFLCCLGLGVYGLMFTGWSSNSNYSLLGSIRSVAQTISYEVSLALIMICIFMFTFSFNLIDLFMYQCNVWFLFFSFPLFSCWLSTCLAETNRTPFDLSEGESELVSGFNIEYSSGGFVLIFMSEYMNIVFMCMMTSFMYLGCDINNMSFYFSVIVLLFWFIWIRGTLPRIRYDMLMNLTWSKFLPFVLNYFMFIVFFILILTTL</sequence>
<dbReference type="GO" id="GO:0009060">
    <property type="term" value="P:aerobic respiration"/>
    <property type="evidence" value="ECO:0007669"/>
    <property type="project" value="TreeGrafter"/>
</dbReference>
<dbReference type="EC" id="7.1.1.2" evidence="13"/>
<evidence type="ECO:0000256" key="14">
    <source>
        <dbReference type="SAM" id="Phobius"/>
    </source>
</evidence>
<keyword evidence="11 14" id="KW-0472">Membrane</keyword>
<dbReference type="HAMAP" id="MF_01350">
    <property type="entry name" value="NDH1_NuoH"/>
    <property type="match status" value="1"/>
</dbReference>
<keyword evidence="8 14" id="KW-1133">Transmembrane helix</keyword>
<evidence type="ECO:0000256" key="3">
    <source>
        <dbReference type="ARBA" id="ARBA00010535"/>
    </source>
</evidence>
<organism evidence="15">
    <name type="scientific">Cantacader sp</name>
    <dbReference type="NCBI Taxonomy" id="2931283"/>
    <lineage>
        <taxon>Eukaryota</taxon>
        <taxon>Metazoa</taxon>
        <taxon>Ecdysozoa</taxon>
        <taxon>Arthropoda</taxon>
        <taxon>Hexapoda</taxon>
        <taxon>Insecta</taxon>
        <taxon>Pterygota</taxon>
        <taxon>Neoptera</taxon>
        <taxon>Paraneoptera</taxon>
        <taxon>Hemiptera</taxon>
        <taxon>Heteroptera</taxon>
        <taxon>Panheteroptera</taxon>
        <taxon>Cimicomorpha</taxon>
        <taxon>Tingidae</taxon>
        <taxon>Cantacader</taxon>
    </lineage>
</organism>
<keyword evidence="12" id="KW-0520">NAD</keyword>
<dbReference type="PROSITE" id="PS00668">
    <property type="entry name" value="COMPLEX1_ND1_2"/>
    <property type="match status" value="1"/>
</dbReference>
<keyword evidence="6 12" id="KW-0812">Transmembrane</keyword>
<feature type="transmembrane region" description="Helical" evidence="14">
    <location>
        <begin position="99"/>
        <end position="121"/>
    </location>
</feature>
<evidence type="ECO:0000256" key="2">
    <source>
        <dbReference type="ARBA" id="ARBA00004448"/>
    </source>
</evidence>
<dbReference type="GO" id="GO:0003954">
    <property type="term" value="F:NADH dehydrogenase activity"/>
    <property type="evidence" value="ECO:0007669"/>
    <property type="project" value="TreeGrafter"/>
</dbReference>
<comment type="similarity">
    <text evidence="3 12">Belongs to the complex I subunit 1 family.</text>
</comment>
<dbReference type="Pfam" id="PF00146">
    <property type="entry name" value="NADHdh"/>
    <property type="match status" value="1"/>
</dbReference>
<keyword evidence="5" id="KW-0813">Transport</keyword>
<protein>
    <recommendedName>
        <fullName evidence="4 13">NADH-ubiquinone oxidoreductase chain 1</fullName>
        <ecNumber evidence="13">7.1.1.2</ecNumber>
    </recommendedName>
</protein>
<dbReference type="GO" id="GO:0008137">
    <property type="term" value="F:NADH dehydrogenase (ubiquinone) activity"/>
    <property type="evidence" value="ECO:0007669"/>
    <property type="project" value="UniProtKB-EC"/>
</dbReference>
<accession>A0A8T9ZYJ4</accession>
<dbReference type="GO" id="GO:0005743">
    <property type="term" value="C:mitochondrial inner membrane"/>
    <property type="evidence" value="ECO:0007669"/>
    <property type="project" value="UniProtKB-SubCell"/>
</dbReference>
<evidence type="ECO:0000313" key="15">
    <source>
        <dbReference type="EMBL" id="UPL65854.1"/>
    </source>
</evidence>
<evidence type="ECO:0000256" key="6">
    <source>
        <dbReference type="ARBA" id="ARBA00022692"/>
    </source>
</evidence>
<evidence type="ECO:0000256" key="7">
    <source>
        <dbReference type="ARBA" id="ARBA00022792"/>
    </source>
</evidence>
<dbReference type="InterPro" id="IPR018086">
    <property type="entry name" value="NADH_UbQ_OxRdtase_su1_CS"/>
</dbReference>
<feature type="transmembrane region" description="Helical" evidence="14">
    <location>
        <begin position="70"/>
        <end position="93"/>
    </location>
</feature>
<feature type="transmembrane region" description="Helical" evidence="14">
    <location>
        <begin position="142"/>
        <end position="162"/>
    </location>
</feature>
<reference evidence="15" key="1">
    <citation type="journal article" date="2022" name="Cladistics">
        <title>Diversification of the phytophagous lineages of true bugs (Insecta: Hemiptera: Heteroptera) shortly after that of the flowering plants.</title>
        <authorList>
            <person name="Ye F."/>
            <person name="Kment P."/>
            <person name="Redei D."/>
            <person name="Luo J.Y."/>
            <person name="Wang Y.H."/>
            <person name="Kuechler S.M."/>
            <person name="Zhang W.W."/>
            <person name="Chen P.P."/>
            <person name="Wu H.Y."/>
            <person name="Wu Y.Z."/>
            <person name="Sun X.Y."/>
            <person name="Ding L."/>
            <person name="Wang Y.R."/>
            <person name="Xie Q."/>
        </authorList>
    </citation>
    <scope>NUCLEOTIDE SEQUENCE</scope>
</reference>
<keyword evidence="10 13" id="KW-0496">Mitochondrion</keyword>
<comment type="function">
    <text evidence="1">Core subunit of the mitochondrial membrane respiratory chain NADH dehydrogenase (Complex I) that is believed to belong to the minimal assembly required for catalysis. Complex I functions in the transfer of electrons from NADH to the respiratory chain. The immediate electron acceptor for the enzyme is believed to be ubiquinone.</text>
</comment>
<evidence type="ECO:0000256" key="9">
    <source>
        <dbReference type="ARBA" id="ARBA00023075"/>
    </source>
</evidence>
<feature type="transmembrane region" description="Helical" evidence="14">
    <location>
        <begin position="222"/>
        <end position="246"/>
    </location>
</feature>
<proteinExistence type="inferred from homology"/>
<keyword evidence="9 13" id="KW-0830">Ubiquinone</keyword>
<dbReference type="EMBL" id="MW619689">
    <property type="protein sequence ID" value="UPL65854.1"/>
    <property type="molecule type" value="Genomic_DNA"/>
</dbReference>
<evidence type="ECO:0000256" key="5">
    <source>
        <dbReference type="ARBA" id="ARBA00022448"/>
    </source>
</evidence>
<feature type="transmembrane region" description="Helical" evidence="14">
    <location>
        <begin position="6"/>
        <end position="25"/>
    </location>
</feature>
<comment type="subcellular location">
    <subcellularLocation>
        <location evidence="2 12">Mitochondrion inner membrane</location>
        <topology evidence="2 12">Multi-pass membrane protein</topology>
    </subcellularLocation>
</comment>
<dbReference type="InterPro" id="IPR001694">
    <property type="entry name" value="NADH_UbQ_OxRdtase_su1/FPO"/>
</dbReference>
<keyword evidence="7" id="KW-0999">Mitochondrion inner membrane</keyword>
<name>A0A8T9ZYJ4_9HEMI</name>
<evidence type="ECO:0000256" key="13">
    <source>
        <dbReference type="RuleBase" id="RU000473"/>
    </source>
</evidence>
<evidence type="ECO:0000256" key="8">
    <source>
        <dbReference type="ARBA" id="ARBA00022989"/>
    </source>
</evidence>
<feature type="transmembrane region" description="Helical" evidence="14">
    <location>
        <begin position="252"/>
        <end position="268"/>
    </location>
</feature>
<dbReference type="AlphaFoldDB" id="A0A8T9ZYJ4"/>
<feature type="transmembrane region" description="Helical" evidence="14">
    <location>
        <begin position="174"/>
        <end position="193"/>
    </location>
</feature>
<feature type="transmembrane region" description="Helical" evidence="14">
    <location>
        <begin position="288"/>
        <end position="307"/>
    </location>
</feature>
<geneLocation type="mitochondrion" evidence="15"/>
<evidence type="ECO:0000256" key="4">
    <source>
        <dbReference type="ARBA" id="ARBA00021009"/>
    </source>
</evidence>
<dbReference type="PANTHER" id="PTHR11432">
    <property type="entry name" value="NADH DEHYDROGENASE SUBUNIT 1"/>
    <property type="match status" value="1"/>
</dbReference>
<evidence type="ECO:0000256" key="11">
    <source>
        <dbReference type="ARBA" id="ARBA00023136"/>
    </source>
</evidence>
<evidence type="ECO:0000256" key="10">
    <source>
        <dbReference type="ARBA" id="ARBA00023128"/>
    </source>
</evidence>
<evidence type="ECO:0000256" key="1">
    <source>
        <dbReference type="ARBA" id="ARBA00003257"/>
    </source>
</evidence>
<dbReference type="PANTHER" id="PTHR11432:SF3">
    <property type="entry name" value="NADH-UBIQUINONE OXIDOREDUCTASE CHAIN 1"/>
    <property type="match status" value="1"/>
</dbReference>
<evidence type="ECO:0000256" key="12">
    <source>
        <dbReference type="RuleBase" id="RU000471"/>
    </source>
</evidence>
<comment type="catalytic activity">
    <reaction evidence="13">
        <text>a ubiquinone + NADH + 5 H(+)(in) = a ubiquinol + NAD(+) + 4 H(+)(out)</text>
        <dbReference type="Rhea" id="RHEA:29091"/>
        <dbReference type="Rhea" id="RHEA-COMP:9565"/>
        <dbReference type="Rhea" id="RHEA-COMP:9566"/>
        <dbReference type="ChEBI" id="CHEBI:15378"/>
        <dbReference type="ChEBI" id="CHEBI:16389"/>
        <dbReference type="ChEBI" id="CHEBI:17976"/>
        <dbReference type="ChEBI" id="CHEBI:57540"/>
        <dbReference type="ChEBI" id="CHEBI:57945"/>
        <dbReference type="EC" id="7.1.1.2"/>
    </reaction>
</comment>